<feature type="compositionally biased region" description="Acidic residues" evidence="1">
    <location>
        <begin position="272"/>
        <end position="292"/>
    </location>
</feature>
<protein>
    <submittedName>
        <fullName evidence="2">Uncharacterized protein</fullName>
    </submittedName>
</protein>
<evidence type="ECO:0000256" key="1">
    <source>
        <dbReference type="SAM" id="MobiDB-lite"/>
    </source>
</evidence>
<sequence length="292" mass="32232">QDYEMAHSTLFQIEQKFIAEKDTEVISLASISQRTTGLTNSDFSCYNKLDQPIGMLKFLGICLYTGSSDSQWDDSDSDHDDNAEPPLKRLCQPGCIQLPNLVIAPVEPECSLPNLLHWPRYYFDKDLSLQAPSGGLSQAKTRPEEQPSTSFLRSEGPSFKSLSAGPSPSKPRSDRLSPSKPRSAGASPSKPQSTGLCQLNSQTGELLSARPDHRNAENMWGALRDDSRVIYAADMDESDGPSFFARVARESGAVMLRCQNQEVDDGVIRQEESEDDGDHLDTDEELSQDIVK</sequence>
<comment type="caution">
    <text evidence="2">The sequence shown here is derived from an EMBL/GenBank/DDBJ whole genome shotgun (WGS) entry which is preliminary data.</text>
</comment>
<feature type="compositionally biased region" description="Polar residues" evidence="1">
    <location>
        <begin position="135"/>
        <end position="152"/>
    </location>
</feature>
<evidence type="ECO:0000313" key="2">
    <source>
        <dbReference type="EMBL" id="PAA84108.1"/>
    </source>
</evidence>
<proteinExistence type="predicted"/>
<feature type="region of interest" description="Disordered" evidence="1">
    <location>
        <begin position="133"/>
        <end position="197"/>
    </location>
</feature>
<feature type="region of interest" description="Disordered" evidence="1">
    <location>
        <begin position="261"/>
        <end position="292"/>
    </location>
</feature>
<gene>
    <name evidence="2" type="ORF">BOX15_Mlig004128g2</name>
</gene>
<dbReference type="Proteomes" id="UP000215902">
    <property type="component" value="Unassembled WGS sequence"/>
</dbReference>
<feature type="non-terminal residue" evidence="2">
    <location>
        <position position="1"/>
    </location>
</feature>
<reference evidence="2 3" key="1">
    <citation type="submission" date="2017-06" db="EMBL/GenBank/DDBJ databases">
        <title>A platform for efficient transgenesis in Macrostomum lignano, a flatworm model organism for stem cell research.</title>
        <authorList>
            <person name="Berezikov E."/>
        </authorList>
    </citation>
    <scope>NUCLEOTIDE SEQUENCE [LARGE SCALE GENOMIC DNA]</scope>
    <source>
        <strain evidence="2">DV1</strain>
        <tissue evidence="2">Whole organism</tissue>
    </source>
</reference>
<evidence type="ECO:0000313" key="3">
    <source>
        <dbReference type="Proteomes" id="UP000215902"/>
    </source>
</evidence>
<dbReference type="AlphaFoldDB" id="A0A267GDJ4"/>
<name>A0A267GDJ4_9PLAT</name>
<organism evidence="2 3">
    <name type="scientific">Macrostomum lignano</name>
    <dbReference type="NCBI Taxonomy" id="282301"/>
    <lineage>
        <taxon>Eukaryota</taxon>
        <taxon>Metazoa</taxon>
        <taxon>Spiralia</taxon>
        <taxon>Lophotrochozoa</taxon>
        <taxon>Platyhelminthes</taxon>
        <taxon>Rhabditophora</taxon>
        <taxon>Macrostomorpha</taxon>
        <taxon>Macrostomida</taxon>
        <taxon>Macrostomidae</taxon>
        <taxon>Macrostomum</taxon>
    </lineage>
</organism>
<keyword evidence="3" id="KW-1185">Reference proteome</keyword>
<accession>A0A267GDJ4</accession>
<dbReference type="EMBL" id="NIVC01000387">
    <property type="protein sequence ID" value="PAA84108.1"/>
    <property type="molecule type" value="Genomic_DNA"/>
</dbReference>